<comment type="function">
    <text evidence="2">Membrane-anchoring subunit of succinate dehydrogenase (SDH).</text>
</comment>
<dbReference type="AlphaFoldDB" id="A0A090T878"/>
<evidence type="ECO:0000256" key="3">
    <source>
        <dbReference type="ARBA" id="ARBA00004141"/>
    </source>
</evidence>
<dbReference type="GO" id="GO:0006099">
    <property type="term" value="P:tricarboxylic acid cycle"/>
    <property type="evidence" value="ECO:0007669"/>
    <property type="project" value="UniProtKB-UniPathway"/>
</dbReference>
<dbReference type="InterPro" id="IPR034804">
    <property type="entry name" value="SQR/QFR_C/D"/>
</dbReference>
<sequence length="54" mass="6054">MLALASLLIHAWIGLWQVLTDYIKPTMLRGALQLTVIAVLLGYFFSGFFILWGA</sequence>
<dbReference type="Gene3D" id="1.20.1300.10">
    <property type="entry name" value="Fumarate reductase/succinate dehydrogenase, transmembrane subunit"/>
    <property type="match status" value="1"/>
</dbReference>
<dbReference type="InterPro" id="IPR014312">
    <property type="entry name" value="Succ_DH_anchor"/>
</dbReference>
<comment type="subcellular location">
    <subcellularLocation>
        <location evidence="3">Membrane</location>
        <topology evidence="3">Multi-pass membrane protein</topology>
    </subcellularLocation>
</comment>
<dbReference type="GO" id="GO:0009055">
    <property type="term" value="F:electron transfer activity"/>
    <property type="evidence" value="ECO:0007669"/>
    <property type="project" value="TreeGrafter"/>
</dbReference>
<reference evidence="7 8" key="2">
    <citation type="submission" date="2014-09" db="EMBL/GenBank/DDBJ databases">
        <authorList>
            <consortium name="NBRP consortium"/>
            <person name="Sawabe T."/>
            <person name="Meirelles P."/>
            <person name="Nakanishi M."/>
            <person name="Sayaka M."/>
            <person name="Hattori M."/>
            <person name="Ohkuma M."/>
        </authorList>
    </citation>
    <scope>NUCLEOTIDE SEQUENCE [LARGE SCALE GENOMIC DNA]</scope>
    <source>
        <strain evidence="7 8">JCM 19240</strain>
    </source>
</reference>
<feature type="transmembrane region" description="Helical" evidence="6">
    <location>
        <begin position="30"/>
        <end position="52"/>
    </location>
</feature>
<comment type="caution">
    <text evidence="7">The sequence shown here is derived from an EMBL/GenBank/DDBJ whole genome shotgun (WGS) entry which is preliminary data.</text>
</comment>
<dbReference type="GO" id="GO:0020037">
    <property type="term" value="F:heme binding"/>
    <property type="evidence" value="ECO:0007669"/>
    <property type="project" value="InterPro"/>
</dbReference>
<evidence type="ECO:0000313" key="8">
    <source>
        <dbReference type="Proteomes" id="UP000029224"/>
    </source>
</evidence>
<dbReference type="NCBIfam" id="TIGR02968">
    <property type="entry name" value="succ_dehyd_anc"/>
    <property type="match status" value="1"/>
</dbReference>
<reference evidence="7 8" key="1">
    <citation type="submission" date="2014-09" db="EMBL/GenBank/DDBJ databases">
        <title>Vibrio maritimus JCM 19240. (C210) whole genome shotgun sequence.</title>
        <authorList>
            <person name="Sawabe T."/>
            <person name="Meirelles P."/>
            <person name="Nakanishi M."/>
            <person name="Sayaka M."/>
            <person name="Hattori M."/>
            <person name="Ohkuma M."/>
        </authorList>
    </citation>
    <scope>NUCLEOTIDE SEQUENCE [LARGE SCALE GENOMIC DNA]</scope>
    <source>
        <strain evidence="7 8">JCM 19240</strain>
    </source>
</reference>
<evidence type="ECO:0000256" key="4">
    <source>
        <dbReference type="ARBA" id="ARBA00022692"/>
    </source>
</evidence>
<name>A0A090T878_9VIBR</name>
<keyword evidence="8" id="KW-1185">Reference proteome</keyword>
<dbReference type="PANTHER" id="PTHR38689:SF1">
    <property type="entry name" value="SUCCINATE DEHYDROGENASE HYDROPHOBIC MEMBRANE ANCHOR SUBUNIT"/>
    <property type="match status" value="1"/>
</dbReference>
<keyword evidence="5 6" id="KW-1133">Transmembrane helix</keyword>
<evidence type="ECO:0000256" key="1">
    <source>
        <dbReference type="ARBA" id="ARBA00001971"/>
    </source>
</evidence>
<proteinExistence type="predicted"/>
<dbReference type="EMBL" id="BBMT01000009">
    <property type="protein sequence ID" value="GAL36190.1"/>
    <property type="molecule type" value="Genomic_DNA"/>
</dbReference>
<dbReference type="PANTHER" id="PTHR38689">
    <property type="entry name" value="SUCCINATE DEHYDROGENASE HYDROPHOBIC MEMBRANE ANCHOR SUBUNIT"/>
    <property type="match status" value="1"/>
</dbReference>
<evidence type="ECO:0000256" key="2">
    <source>
        <dbReference type="ARBA" id="ARBA00004050"/>
    </source>
</evidence>
<comment type="cofactor">
    <cofactor evidence="1">
        <name>heme</name>
        <dbReference type="ChEBI" id="CHEBI:30413"/>
    </cofactor>
</comment>
<organism evidence="7 8">
    <name type="scientific">Vibrio maritimus</name>
    <dbReference type="NCBI Taxonomy" id="990268"/>
    <lineage>
        <taxon>Bacteria</taxon>
        <taxon>Pseudomonadati</taxon>
        <taxon>Pseudomonadota</taxon>
        <taxon>Gammaproteobacteria</taxon>
        <taxon>Vibrionales</taxon>
        <taxon>Vibrionaceae</taxon>
        <taxon>Vibrio</taxon>
    </lineage>
</organism>
<dbReference type="SUPFAM" id="SSF81343">
    <property type="entry name" value="Fumarate reductase respiratory complex transmembrane subunits"/>
    <property type="match status" value="1"/>
</dbReference>
<evidence type="ECO:0000256" key="5">
    <source>
        <dbReference type="ARBA" id="ARBA00022989"/>
    </source>
</evidence>
<gene>
    <name evidence="7" type="ORF">JCM19240_1632</name>
</gene>
<keyword evidence="6" id="KW-0472">Membrane</keyword>
<protein>
    <submittedName>
        <fullName evidence="7">Succinate dehydrogenase hydrophobic membrane anchor protein</fullName>
    </submittedName>
</protein>
<dbReference type="GO" id="GO:0017004">
    <property type="term" value="P:cytochrome complex assembly"/>
    <property type="evidence" value="ECO:0007669"/>
    <property type="project" value="TreeGrafter"/>
</dbReference>
<evidence type="ECO:0000256" key="6">
    <source>
        <dbReference type="SAM" id="Phobius"/>
    </source>
</evidence>
<keyword evidence="4 6" id="KW-0812">Transmembrane</keyword>
<dbReference type="GO" id="GO:0005886">
    <property type="term" value="C:plasma membrane"/>
    <property type="evidence" value="ECO:0007669"/>
    <property type="project" value="TreeGrafter"/>
</dbReference>
<evidence type="ECO:0000313" key="7">
    <source>
        <dbReference type="EMBL" id="GAL36190.1"/>
    </source>
</evidence>
<accession>A0A090T878</accession>
<dbReference type="Proteomes" id="UP000029224">
    <property type="component" value="Unassembled WGS sequence"/>
</dbReference>
<dbReference type="UniPathway" id="UPA00223"/>